<evidence type="ECO:0000313" key="4">
    <source>
        <dbReference type="Proteomes" id="UP000183832"/>
    </source>
</evidence>
<accession>A0A1J1J2D4</accession>
<dbReference type="AlphaFoldDB" id="A0A1J1J2D4"/>
<evidence type="ECO:0000256" key="2">
    <source>
        <dbReference type="SAM" id="MobiDB-lite"/>
    </source>
</evidence>
<proteinExistence type="predicted"/>
<feature type="region of interest" description="Disordered" evidence="2">
    <location>
        <begin position="349"/>
        <end position="374"/>
    </location>
</feature>
<reference evidence="3 4" key="1">
    <citation type="submission" date="2015-04" db="EMBL/GenBank/DDBJ databases">
        <authorList>
            <person name="Syromyatnikov M.Y."/>
            <person name="Popov V.N."/>
        </authorList>
    </citation>
    <scope>NUCLEOTIDE SEQUENCE [LARGE SCALE GENOMIC DNA]</scope>
</reference>
<evidence type="ECO:0000256" key="1">
    <source>
        <dbReference type="SAM" id="Coils"/>
    </source>
</evidence>
<dbReference type="OrthoDB" id="5981048at2759"/>
<evidence type="ECO:0000313" key="3">
    <source>
        <dbReference type="EMBL" id="CRL05598.1"/>
    </source>
</evidence>
<gene>
    <name evidence="3" type="ORF">CLUMA_CG018498</name>
</gene>
<feature type="coiled-coil region" evidence="1">
    <location>
        <begin position="138"/>
        <end position="201"/>
    </location>
</feature>
<name>A0A1J1J2D4_9DIPT</name>
<organism evidence="3 4">
    <name type="scientific">Clunio marinus</name>
    <dbReference type="NCBI Taxonomy" id="568069"/>
    <lineage>
        <taxon>Eukaryota</taxon>
        <taxon>Metazoa</taxon>
        <taxon>Ecdysozoa</taxon>
        <taxon>Arthropoda</taxon>
        <taxon>Hexapoda</taxon>
        <taxon>Insecta</taxon>
        <taxon>Pterygota</taxon>
        <taxon>Neoptera</taxon>
        <taxon>Endopterygota</taxon>
        <taxon>Diptera</taxon>
        <taxon>Nematocera</taxon>
        <taxon>Chironomoidea</taxon>
        <taxon>Chironomidae</taxon>
        <taxon>Clunio</taxon>
    </lineage>
</organism>
<feature type="coiled-coil region" evidence="1">
    <location>
        <begin position="263"/>
        <end position="314"/>
    </location>
</feature>
<sequence length="389" mass="44308">MSEAILINFSDFVASAVNPSDDKINTSLLHDLLQIIVNQLRLSSSLIEIHNLGSAAIENQITDYKQCHGFEINEFDTEKEVDDASGNVVICRKEIERTVSDETTKIFMIQHSESYLNSGNSMSNRNSQEFAAENQRIIVNEEERFEAINLEITRLNESIEKIQVKEEENLKNVRNEFDSVIISLNDKVNNLLNEMNKFNCKCIEEGYEESLFETFLGKLATKLDEMTSTFQTETEALRNRFEESSGEIRNDLTLLDNSVIEQIEVLKTELDNAKLQSQEIMEKKEDKSLIAEMKKQLQQTINELDNKIENVDCKKPMAAGVAKRCFKNFQCLSCGTNVIQIEPKSPVYTTLRPSNDDGSSTTSPKRSAGGNHTILLPRERIFRIEDRQA</sequence>
<protein>
    <submittedName>
        <fullName evidence="3">CLUMA_CG018498, isoform A</fullName>
    </submittedName>
</protein>
<feature type="compositionally biased region" description="Polar residues" evidence="2">
    <location>
        <begin position="349"/>
        <end position="365"/>
    </location>
</feature>
<dbReference type="EMBL" id="CVRI01000064">
    <property type="protein sequence ID" value="CRL05598.1"/>
    <property type="molecule type" value="Genomic_DNA"/>
</dbReference>
<keyword evidence="1" id="KW-0175">Coiled coil</keyword>
<keyword evidence="4" id="KW-1185">Reference proteome</keyword>
<dbReference type="Proteomes" id="UP000183832">
    <property type="component" value="Unassembled WGS sequence"/>
</dbReference>